<name>A0ACB6S354_9PLEO</name>
<organism evidence="1 2">
    <name type="scientific">Macroventuria anomochaeta</name>
    <dbReference type="NCBI Taxonomy" id="301207"/>
    <lineage>
        <taxon>Eukaryota</taxon>
        <taxon>Fungi</taxon>
        <taxon>Dikarya</taxon>
        <taxon>Ascomycota</taxon>
        <taxon>Pezizomycotina</taxon>
        <taxon>Dothideomycetes</taxon>
        <taxon>Pleosporomycetidae</taxon>
        <taxon>Pleosporales</taxon>
        <taxon>Pleosporineae</taxon>
        <taxon>Didymellaceae</taxon>
        <taxon>Macroventuria</taxon>
    </lineage>
</organism>
<comment type="caution">
    <text evidence="1">The sequence shown here is derived from an EMBL/GenBank/DDBJ whole genome shotgun (WGS) entry which is preliminary data.</text>
</comment>
<dbReference type="EMBL" id="MU006715">
    <property type="protein sequence ID" value="KAF2627957.1"/>
    <property type="molecule type" value="Genomic_DNA"/>
</dbReference>
<accession>A0ACB6S354</accession>
<sequence>MQLAGQVQTMHVNNSCLRGVLSDSYHFLQYPACGGVRNVRSTVWCSNLALGYLGNTTISFHSKLQPLVYLQRRWTLRHRVDVNPGRLKWTRATAGALTLGVNCPEFPQVLENRLCKALVNMKFGEDSSARLRIRFVLTIYAPRVSVKTIDSGCKRGNAARTTLCACQVLVEQTPVGY</sequence>
<evidence type="ECO:0000313" key="1">
    <source>
        <dbReference type="EMBL" id="KAF2627957.1"/>
    </source>
</evidence>
<proteinExistence type="predicted"/>
<reference evidence="1" key="1">
    <citation type="journal article" date="2020" name="Stud. Mycol.">
        <title>101 Dothideomycetes genomes: a test case for predicting lifestyles and emergence of pathogens.</title>
        <authorList>
            <person name="Haridas S."/>
            <person name="Albert R."/>
            <person name="Binder M."/>
            <person name="Bloem J."/>
            <person name="Labutti K."/>
            <person name="Salamov A."/>
            <person name="Andreopoulos B."/>
            <person name="Baker S."/>
            <person name="Barry K."/>
            <person name="Bills G."/>
            <person name="Bluhm B."/>
            <person name="Cannon C."/>
            <person name="Castanera R."/>
            <person name="Culley D."/>
            <person name="Daum C."/>
            <person name="Ezra D."/>
            <person name="Gonzalez J."/>
            <person name="Henrissat B."/>
            <person name="Kuo A."/>
            <person name="Liang C."/>
            <person name="Lipzen A."/>
            <person name="Lutzoni F."/>
            <person name="Magnuson J."/>
            <person name="Mondo S."/>
            <person name="Nolan M."/>
            <person name="Ohm R."/>
            <person name="Pangilinan J."/>
            <person name="Park H.-J."/>
            <person name="Ramirez L."/>
            <person name="Alfaro M."/>
            <person name="Sun H."/>
            <person name="Tritt A."/>
            <person name="Yoshinaga Y."/>
            <person name="Zwiers L.-H."/>
            <person name="Turgeon B."/>
            <person name="Goodwin S."/>
            <person name="Spatafora J."/>
            <person name="Crous P."/>
            <person name="Grigoriev I."/>
        </authorList>
    </citation>
    <scope>NUCLEOTIDE SEQUENCE</scope>
    <source>
        <strain evidence="1">CBS 525.71</strain>
    </source>
</reference>
<gene>
    <name evidence="1" type="ORF">BU25DRAFT_410587</name>
</gene>
<evidence type="ECO:0000313" key="2">
    <source>
        <dbReference type="Proteomes" id="UP000799754"/>
    </source>
</evidence>
<keyword evidence="2" id="KW-1185">Reference proteome</keyword>
<dbReference type="Proteomes" id="UP000799754">
    <property type="component" value="Unassembled WGS sequence"/>
</dbReference>
<protein>
    <submittedName>
        <fullName evidence="1">Uncharacterized protein</fullName>
    </submittedName>
</protein>